<reference evidence="1" key="2">
    <citation type="submission" date="2025-09" db="UniProtKB">
        <authorList>
            <consortium name="Ensembl"/>
        </authorList>
    </citation>
    <scope>IDENTIFICATION</scope>
</reference>
<accession>A0A8B9E6N6</accession>
<evidence type="ECO:0000313" key="2">
    <source>
        <dbReference type="Proteomes" id="UP000694521"/>
    </source>
</evidence>
<dbReference type="Proteomes" id="UP000694521">
    <property type="component" value="Unplaced"/>
</dbReference>
<name>A0A8B9E6N6_ANSCY</name>
<reference evidence="1" key="1">
    <citation type="submission" date="2025-08" db="UniProtKB">
        <authorList>
            <consortium name="Ensembl"/>
        </authorList>
    </citation>
    <scope>IDENTIFICATION</scope>
</reference>
<evidence type="ECO:0000313" key="1">
    <source>
        <dbReference type="Ensembl" id="ENSACDP00005017259.1"/>
    </source>
</evidence>
<proteinExistence type="predicted"/>
<keyword evidence="2" id="KW-1185">Reference proteome</keyword>
<dbReference type="AlphaFoldDB" id="A0A8B9E6N6"/>
<dbReference type="Ensembl" id="ENSACDT00005020756.1">
    <property type="protein sequence ID" value="ENSACDP00005017259.1"/>
    <property type="gene ID" value="ENSACDG00005012602.1"/>
</dbReference>
<protein>
    <submittedName>
        <fullName evidence="1">Uncharacterized protein</fullName>
    </submittedName>
</protein>
<organism evidence="1 2">
    <name type="scientific">Anser cygnoides</name>
    <name type="common">Swan goose</name>
    <dbReference type="NCBI Taxonomy" id="8845"/>
    <lineage>
        <taxon>Eukaryota</taxon>
        <taxon>Metazoa</taxon>
        <taxon>Chordata</taxon>
        <taxon>Craniata</taxon>
        <taxon>Vertebrata</taxon>
        <taxon>Euteleostomi</taxon>
        <taxon>Archelosauria</taxon>
        <taxon>Archosauria</taxon>
        <taxon>Dinosauria</taxon>
        <taxon>Saurischia</taxon>
        <taxon>Theropoda</taxon>
        <taxon>Coelurosauria</taxon>
        <taxon>Aves</taxon>
        <taxon>Neognathae</taxon>
        <taxon>Galloanserae</taxon>
        <taxon>Anseriformes</taxon>
        <taxon>Anatidae</taxon>
        <taxon>Anserinae</taxon>
        <taxon>Anser</taxon>
    </lineage>
</organism>
<sequence>AFAFGLRAPNSFGHFSVSWLRCWWCSGSNYHRGKLMQAKTDLGRGSHGSIYSKTPRVSREFICTPCSRDKGIPASWGHSHLPRLLSAFPSPSLRPTPAALVFPRASSEAPCNSRWMYKKN</sequence>